<dbReference type="InterPro" id="IPR008979">
    <property type="entry name" value="Galactose-bd-like_sf"/>
</dbReference>
<feature type="region of interest" description="Disordered" evidence="1">
    <location>
        <begin position="151"/>
        <end position="217"/>
    </location>
</feature>
<dbReference type="FunFam" id="2.60.120.260:FF:000025">
    <property type="entry name" value="DNA repair protein XRCC1 isoform X1"/>
    <property type="match status" value="1"/>
</dbReference>
<dbReference type="GO" id="GO:0000012">
    <property type="term" value="P:single strand break repair"/>
    <property type="evidence" value="ECO:0007669"/>
    <property type="project" value="InterPro"/>
</dbReference>
<dbReference type="OrthoDB" id="25840at2759"/>
<dbReference type="GO" id="GO:0006284">
    <property type="term" value="P:base-excision repair"/>
    <property type="evidence" value="ECO:0007669"/>
    <property type="project" value="TreeGrafter"/>
</dbReference>
<evidence type="ECO:0000313" key="3">
    <source>
        <dbReference type="Ensembl" id="ENSACCP00020014899.1"/>
    </source>
</evidence>
<dbReference type="InterPro" id="IPR002706">
    <property type="entry name" value="Xrcc1_N"/>
</dbReference>
<dbReference type="Proteomes" id="UP000472275">
    <property type="component" value="Chromosome 19"/>
</dbReference>
<dbReference type="PANTHER" id="PTHR11370:SF4">
    <property type="entry name" value="DNA-REPAIR PROTEIN XRCC1 N-TERMINAL DOMAIN-CONTAINING PROTEIN"/>
    <property type="match status" value="1"/>
</dbReference>
<feature type="region of interest" description="Disordered" evidence="1">
    <location>
        <begin position="231"/>
        <end position="331"/>
    </location>
</feature>
<dbReference type="Pfam" id="PF01834">
    <property type="entry name" value="XRCC1_N"/>
    <property type="match status" value="1"/>
</dbReference>
<dbReference type="GO" id="GO:0003684">
    <property type="term" value="F:damaged DNA binding"/>
    <property type="evidence" value="ECO:0007669"/>
    <property type="project" value="InterPro"/>
</dbReference>
<accession>A0A663ESN7</accession>
<dbReference type="PANTHER" id="PTHR11370">
    <property type="entry name" value="DNA-REPAIR PROTEIN XRCC1"/>
    <property type="match status" value="1"/>
</dbReference>
<feature type="compositionally biased region" description="Basic and acidic residues" evidence="1">
    <location>
        <begin position="317"/>
        <end position="329"/>
    </location>
</feature>
<reference evidence="3" key="2">
    <citation type="submission" date="2025-09" db="UniProtKB">
        <authorList>
            <consortium name="Ensembl"/>
        </authorList>
    </citation>
    <scope>IDENTIFICATION</scope>
</reference>
<reference evidence="3" key="1">
    <citation type="submission" date="2025-08" db="UniProtKB">
        <authorList>
            <consortium name="Ensembl"/>
        </authorList>
    </citation>
    <scope>IDENTIFICATION</scope>
</reference>
<dbReference type="SUPFAM" id="SSF49785">
    <property type="entry name" value="Galactose-binding domain-like"/>
    <property type="match status" value="1"/>
</dbReference>
<proteinExistence type="predicted"/>
<name>A0A663ESN7_AQUCH</name>
<feature type="compositionally biased region" description="Basic and acidic residues" evidence="1">
    <location>
        <begin position="194"/>
        <end position="203"/>
    </location>
</feature>
<dbReference type="InParanoid" id="A0A663ESN7"/>
<gene>
    <name evidence="3" type="primary">XNDC1N</name>
</gene>
<sequence>MAPVKISYIVSFSSQDPKYPVENLLREDGLRPWLGCPQDRSRQLRVELQLERASPIGYVDVGNCGCAFLQIEVGRSSWPLDQPYLTLVPSVALMTPADSKLDQNRCGVRMFKEADFLALAVGQKWDRLRLTCSQPFSKHSQFGLSFIRVRTPLDPEHPQPPPPSQQGLEDAEPADSPWHSSPAFCRTFFPEPRSSSREEEQLKSRLQQLEPTAWSPARLSRPAQMVLSAVRSRALRPRASTGVPGGDPELPTEDPGGPVVPGSAQDVPAAPTRARRQPESRQRAPSPVGRSLPAALRQSRSGGRARARSHRDRRARRGDSGGDSNHGERGVCPICSGRFSLDLLPLHASRCGEEDPDTAWPSSPLAETSPDAWVSCPICELPFSVAEVEWHASTCGEQAGTPGTPSSSYRVR</sequence>
<dbReference type="GO" id="GO:0005634">
    <property type="term" value="C:nucleus"/>
    <property type="evidence" value="ECO:0007669"/>
    <property type="project" value="InterPro"/>
</dbReference>
<protein>
    <submittedName>
        <fullName evidence="3">XRCC1 N-terminal domain containing 1, N-terminal like</fullName>
    </submittedName>
</protein>
<dbReference type="AlphaFoldDB" id="A0A663ESN7"/>
<organism evidence="3 4">
    <name type="scientific">Aquila chrysaetos chrysaetos</name>
    <dbReference type="NCBI Taxonomy" id="223781"/>
    <lineage>
        <taxon>Eukaryota</taxon>
        <taxon>Metazoa</taxon>
        <taxon>Chordata</taxon>
        <taxon>Craniata</taxon>
        <taxon>Vertebrata</taxon>
        <taxon>Euteleostomi</taxon>
        <taxon>Archelosauria</taxon>
        <taxon>Archosauria</taxon>
        <taxon>Dinosauria</taxon>
        <taxon>Saurischia</taxon>
        <taxon>Theropoda</taxon>
        <taxon>Coelurosauria</taxon>
        <taxon>Aves</taxon>
        <taxon>Neognathae</taxon>
        <taxon>Neoaves</taxon>
        <taxon>Telluraves</taxon>
        <taxon>Accipitrimorphae</taxon>
        <taxon>Accipitriformes</taxon>
        <taxon>Accipitridae</taxon>
        <taxon>Accipitrinae</taxon>
        <taxon>Aquila</taxon>
    </lineage>
</organism>
<evidence type="ECO:0000313" key="4">
    <source>
        <dbReference type="Proteomes" id="UP000472275"/>
    </source>
</evidence>
<dbReference type="GeneTree" id="ENSGT00390000004140"/>
<evidence type="ECO:0000256" key="1">
    <source>
        <dbReference type="SAM" id="MobiDB-lite"/>
    </source>
</evidence>
<dbReference type="Ensembl" id="ENSACCT00020015544.1">
    <property type="protein sequence ID" value="ENSACCP00020014899.1"/>
    <property type="gene ID" value="ENSACCG00020010242.1"/>
</dbReference>
<feature type="compositionally biased region" description="Basic residues" evidence="1">
    <location>
        <begin position="303"/>
        <end position="316"/>
    </location>
</feature>
<evidence type="ECO:0000259" key="2">
    <source>
        <dbReference type="Pfam" id="PF01834"/>
    </source>
</evidence>
<feature type="domain" description="DNA-repair protein Xrcc1 N-terminal" evidence="2">
    <location>
        <begin position="1"/>
        <end position="149"/>
    </location>
</feature>
<dbReference type="Gene3D" id="2.60.120.260">
    <property type="entry name" value="Galactose-binding domain-like"/>
    <property type="match status" value="1"/>
</dbReference>
<keyword evidence="4" id="KW-1185">Reference proteome</keyword>